<dbReference type="Proteomes" id="UP000011220">
    <property type="component" value="Chromosome"/>
</dbReference>
<organism evidence="3 4">
    <name type="scientific">Thermoclostridium stercorarium (strain ATCC 35414 / DSM 8532 / NCIMB 11754)</name>
    <name type="common">Clostridium stercorarium</name>
    <dbReference type="NCBI Taxonomy" id="1121335"/>
    <lineage>
        <taxon>Bacteria</taxon>
        <taxon>Bacillati</taxon>
        <taxon>Bacillota</taxon>
        <taxon>Clostridia</taxon>
        <taxon>Eubacteriales</taxon>
        <taxon>Oscillospiraceae</taxon>
        <taxon>Thermoclostridium</taxon>
    </lineage>
</organism>
<name>L7VQ16_THES1</name>
<evidence type="ECO:0000256" key="1">
    <source>
        <dbReference type="SAM" id="MobiDB-lite"/>
    </source>
</evidence>
<keyword evidence="4" id="KW-1185">Reference proteome</keyword>
<feature type="domain" description="DUF1540" evidence="2">
    <location>
        <begin position="8"/>
        <end position="47"/>
    </location>
</feature>
<evidence type="ECO:0000313" key="4">
    <source>
        <dbReference type="Proteomes" id="UP000011220"/>
    </source>
</evidence>
<protein>
    <recommendedName>
        <fullName evidence="2">DUF1540 domain-containing protein</fullName>
    </recommendedName>
</protein>
<sequence>MDKPNEGVKCVVNSCYYYMAGDRCSAERIEVQPRNASSSEETDCATFIPQQQKQ</sequence>
<evidence type="ECO:0000313" key="3">
    <source>
        <dbReference type="EMBL" id="AGC67648.1"/>
    </source>
</evidence>
<dbReference type="STRING" id="1121335.Cst_c06300"/>
<dbReference type="InterPro" id="IPR011437">
    <property type="entry name" value="DUF1540"/>
</dbReference>
<dbReference type="KEGG" id="css:Cst_c06300"/>
<evidence type="ECO:0000259" key="2">
    <source>
        <dbReference type="Pfam" id="PF07561"/>
    </source>
</evidence>
<reference evidence="3 4" key="1">
    <citation type="journal article" date="2013" name="Genome Announc.">
        <title>Complete genome sequence of Clostridium stercorarium subsp. stercorarium strain DSM 8532, a thermophilic degrader of plant cell wall fibers.</title>
        <authorList>
            <person name="Poehlein A."/>
            <person name="Zverlov V.V."/>
            <person name="Daniel R."/>
            <person name="Schwarz W.H."/>
            <person name="Liebl W."/>
        </authorList>
    </citation>
    <scope>NUCLEOTIDE SEQUENCE [LARGE SCALE GENOMIC DNA]</scope>
    <source>
        <strain evidence="4">ATCC 35414 / DSM 8532 / NCIMB 11754</strain>
    </source>
</reference>
<feature type="region of interest" description="Disordered" evidence="1">
    <location>
        <begin position="34"/>
        <end position="54"/>
    </location>
</feature>
<accession>L7VQ16</accession>
<proteinExistence type="predicted"/>
<dbReference type="Pfam" id="PF07561">
    <property type="entry name" value="DUF1540"/>
    <property type="match status" value="1"/>
</dbReference>
<dbReference type="eggNOG" id="ENOG5033F25">
    <property type="taxonomic scope" value="Bacteria"/>
</dbReference>
<gene>
    <name evidence="3" type="ordered locus">Cst_c06300</name>
</gene>
<dbReference type="EMBL" id="CP004044">
    <property type="protein sequence ID" value="AGC67648.1"/>
    <property type="molecule type" value="Genomic_DNA"/>
</dbReference>
<dbReference type="AlphaFoldDB" id="L7VQ16"/>
<dbReference type="PATRIC" id="fig|1121335.3.peg.612"/>